<protein>
    <submittedName>
        <fullName evidence="1">Uncharacterized protein</fullName>
    </submittedName>
</protein>
<name>A0A3M7P627_BRAPC</name>
<sequence length="63" mass="7868">MKTRADDKFYFRIREKFILFIIQLNELMILFSSQETFGTKRKYLIRKSLIRKLKERFFHFSIS</sequence>
<reference evidence="1 2" key="1">
    <citation type="journal article" date="2018" name="Sci. Rep.">
        <title>Genomic signatures of local adaptation to the degree of environmental predictability in rotifers.</title>
        <authorList>
            <person name="Franch-Gras L."/>
            <person name="Hahn C."/>
            <person name="Garcia-Roger E.M."/>
            <person name="Carmona M.J."/>
            <person name="Serra M."/>
            <person name="Gomez A."/>
        </authorList>
    </citation>
    <scope>NUCLEOTIDE SEQUENCE [LARGE SCALE GENOMIC DNA]</scope>
    <source>
        <strain evidence="1">HYR1</strain>
    </source>
</reference>
<accession>A0A3M7P627</accession>
<proteinExistence type="predicted"/>
<keyword evidence="2" id="KW-1185">Reference proteome</keyword>
<gene>
    <name evidence="1" type="ORF">BpHYR1_015055</name>
</gene>
<evidence type="ECO:0000313" key="1">
    <source>
        <dbReference type="EMBL" id="RMZ94389.1"/>
    </source>
</evidence>
<comment type="caution">
    <text evidence="1">The sequence shown here is derived from an EMBL/GenBank/DDBJ whole genome shotgun (WGS) entry which is preliminary data.</text>
</comment>
<organism evidence="1 2">
    <name type="scientific">Brachionus plicatilis</name>
    <name type="common">Marine rotifer</name>
    <name type="synonym">Brachionus muelleri</name>
    <dbReference type="NCBI Taxonomy" id="10195"/>
    <lineage>
        <taxon>Eukaryota</taxon>
        <taxon>Metazoa</taxon>
        <taxon>Spiralia</taxon>
        <taxon>Gnathifera</taxon>
        <taxon>Rotifera</taxon>
        <taxon>Eurotatoria</taxon>
        <taxon>Monogononta</taxon>
        <taxon>Pseudotrocha</taxon>
        <taxon>Ploima</taxon>
        <taxon>Brachionidae</taxon>
        <taxon>Brachionus</taxon>
    </lineage>
</organism>
<dbReference type="Proteomes" id="UP000276133">
    <property type="component" value="Unassembled WGS sequence"/>
</dbReference>
<evidence type="ECO:0000313" key="2">
    <source>
        <dbReference type="Proteomes" id="UP000276133"/>
    </source>
</evidence>
<dbReference type="AlphaFoldDB" id="A0A3M7P627"/>
<dbReference type="EMBL" id="REGN01013088">
    <property type="protein sequence ID" value="RMZ94389.1"/>
    <property type="molecule type" value="Genomic_DNA"/>
</dbReference>